<dbReference type="InterPro" id="IPR029523">
    <property type="entry name" value="INO80B/Ies2"/>
</dbReference>
<feature type="compositionally biased region" description="Polar residues" evidence="1">
    <location>
        <begin position="220"/>
        <end position="229"/>
    </location>
</feature>
<dbReference type="PANTHER" id="PTHR21561:SF12">
    <property type="entry name" value="INO80 COMPLEX SUBUNIT B"/>
    <property type="match status" value="1"/>
</dbReference>
<dbReference type="EMBL" id="CVQH01026971">
    <property type="protein sequence ID" value="CRK41409.1"/>
    <property type="molecule type" value="Genomic_DNA"/>
</dbReference>
<feature type="region of interest" description="Disordered" evidence="1">
    <location>
        <begin position="97"/>
        <end position="525"/>
    </location>
</feature>
<dbReference type="PANTHER" id="PTHR21561">
    <property type="entry name" value="INO80 COMPLEX SUBUNIT B"/>
    <property type="match status" value="1"/>
</dbReference>
<feature type="compositionally biased region" description="Acidic residues" evidence="1">
    <location>
        <begin position="339"/>
        <end position="359"/>
    </location>
</feature>
<feature type="compositionally biased region" description="Acidic residues" evidence="1">
    <location>
        <begin position="259"/>
        <end position="305"/>
    </location>
</feature>
<feature type="domain" description="INO80 complex subunit B-like conserved region" evidence="2">
    <location>
        <begin position="469"/>
        <end position="544"/>
    </location>
</feature>
<dbReference type="SMART" id="SM01406">
    <property type="entry name" value="PAPA-1"/>
    <property type="match status" value="1"/>
</dbReference>
<feature type="region of interest" description="Disordered" evidence="1">
    <location>
        <begin position="540"/>
        <end position="568"/>
    </location>
</feature>
<keyword evidence="4" id="KW-1185">Reference proteome</keyword>
<evidence type="ECO:0000259" key="2">
    <source>
        <dbReference type="SMART" id="SM01406"/>
    </source>
</evidence>
<feature type="compositionally biased region" description="Basic and acidic residues" evidence="1">
    <location>
        <begin position="156"/>
        <end position="169"/>
    </location>
</feature>
<feature type="compositionally biased region" description="Acidic residues" evidence="1">
    <location>
        <begin position="369"/>
        <end position="410"/>
    </location>
</feature>
<feature type="compositionally biased region" description="Polar residues" evidence="1">
    <location>
        <begin position="132"/>
        <end position="147"/>
    </location>
</feature>
<feature type="compositionally biased region" description="Basic residues" evidence="1">
    <location>
        <begin position="500"/>
        <end position="510"/>
    </location>
</feature>
<gene>
    <name evidence="3" type="ORF">BN1708_001771</name>
</gene>
<evidence type="ECO:0000256" key="1">
    <source>
        <dbReference type="SAM" id="MobiDB-lite"/>
    </source>
</evidence>
<feature type="compositionally biased region" description="Basic and acidic residues" evidence="1">
    <location>
        <begin position="454"/>
        <end position="496"/>
    </location>
</feature>
<sequence length="568" mass="62346">MPLSLPALDFTSPAIHKGGKPLLPSALCLLPSAPLPVPTPTPHIITPAHPLSVVTVRSALITSSYQTSRKLIPRLNSQILYNPTVILPLDFHHTLTSKELQPGPPPPRDDVSSKFLRPRPHKSRPCDDSSQHPHSAQSCALASNMTSRPRRSAAKKAHEAITDWADSERTPTMSTRSRRPDGASSGRTSGVTRDPPSSPGHESLNLTVKVPANKLREATSGRSRNSGAGSLNARESFVGGEIIAGKRNRGAKKSYVVESDSDEEEEEEEEEMADLGDDDDMEVDADGDEDEEDEEDADGDADGDVDMNATPAHPTTIKIQTLKANKVTVRRPAAARVVEEEDEEDDDDELSDLESDAEVDMSINVGGVGDEDDDEEDEEEDAEGEEEDAEGEEEEEEEEEDAEGEADETMDVTLAGAEDIDSDEDGSESKEPDVNKMTRRQRARFEDEPQEYMKLSDEVQVKKHLTAEELSMRRSEMARRRRNLSEKRNEEVKMETINKLLKKQAPKTNRKARENQAGDDKPDAMFVRWVSTKEGSRIAVPGEMLGGSAGQVFGAPGLRTGKMVEEVQ</sequence>
<feature type="compositionally biased region" description="Basic and acidic residues" evidence="1">
    <location>
        <begin position="427"/>
        <end position="436"/>
    </location>
</feature>
<name>A0A0G4N4Y1_VERLO</name>
<dbReference type="GO" id="GO:0031011">
    <property type="term" value="C:Ino80 complex"/>
    <property type="evidence" value="ECO:0007669"/>
    <property type="project" value="InterPro"/>
</dbReference>
<dbReference type="Pfam" id="PF04795">
    <property type="entry name" value="PAPA-1"/>
    <property type="match status" value="1"/>
</dbReference>
<dbReference type="GO" id="GO:0006338">
    <property type="term" value="P:chromatin remodeling"/>
    <property type="evidence" value="ECO:0007669"/>
    <property type="project" value="InterPro"/>
</dbReference>
<dbReference type="InterPro" id="IPR006880">
    <property type="entry name" value="INO80B_C"/>
</dbReference>
<evidence type="ECO:0000313" key="4">
    <source>
        <dbReference type="Proteomes" id="UP000044602"/>
    </source>
</evidence>
<reference evidence="3 4" key="1">
    <citation type="submission" date="2015-05" db="EMBL/GenBank/DDBJ databases">
        <authorList>
            <person name="Wang D.B."/>
            <person name="Wang M."/>
        </authorList>
    </citation>
    <scope>NUCLEOTIDE SEQUENCE [LARGE SCALE GENOMIC DNA]</scope>
    <source>
        <strain evidence="3">VL1</strain>
    </source>
</reference>
<evidence type="ECO:0000313" key="3">
    <source>
        <dbReference type="EMBL" id="CRK41409.1"/>
    </source>
</evidence>
<proteinExistence type="predicted"/>
<organism evidence="3 4">
    <name type="scientific">Verticillium longisporum</name>
    <name type="common">Verticillium dahliae var. longisporum</name>
    <dbReference type="NCBI Taxonomy" id="100787"/>
    <lineage>
        <taxon>Eukaryota</taxon>
        <taxon>Fungi</taxon>
        <taxon>Dikarya</taxon>
        <taxon>Ascomycota</taxon>
        <taxon>Pezizomycotina</taxon>
        <taxon>Sordariomycetes</taxon>
        <taxon>Hypocreomycetidae</taxon>
        <taxon>Glomerellales</taxon>
        <taxon>Plectosphaerellaceae</taxon>
        <taxon>Verticillium</taxon>
    </lineage>
</organism>
<dbReference type="STRING" id="100787.A0A0G4N4Y1"/>
<protein>
    <recommendedName>
        <fullName evidence="2">INO80 complex subunit B-like conserved region domain-containing protein</fullName>
    </recommendedName>
</protein>
<accession>A0A0G4N4Y1</accession>
<dbReference type="Proteomes" id="UP000044602">
    <property type="component" value="Unassembled WGS sequence"/>
</dbReference>
<dbReference type="AlphaFoldDB" id="A0A0G4N4Y1"/>
<feature type="compositionally biased region" description="Basic and acidic residues" evidence="1">
    <location>
        <begin position="511"/>
        <end position="523"/>
    </location>
</feature>